<dbReference type="OrthoDB" id="9795068at2"/>
<dbReference type="KEGG" id="fmr:Fuma_03876"/>
<name>A0A1P8WJL3_9PLAN</name>
<dbReference type="EMBL" id="CP017641">
    <property type="protein sequence ID" value="APZ94251.1"/>
    <property type="molecule type" value="Genomic_DNA"/>
</dbReference>
<proteinExistence type="predicted"/>
<dbReference type="AlphaFoldDB" id="A0A1P8WJL3"/>
<dbReference type="PANTHER" id="PTHR12526">
    <property type="entry name" value="GLYCOSYLTRANSFERASE"/>
    <property type="match status" value="1"/>
</dbReference>
<sequence>MTATAAKNRIAMLSPVAWRTPPRQYGAWETVASNITEGLVARGWDVTLFATGDSQTTARLHSVVDKGYEEDASIDPKVAEYLHISEAFERAAEFDLIHSHYDFMALTYSRLVTTPMVTTIHGFSSSQIIPVYQKYRDSNFVSISESDRSPGLNYLGTVYNGIDLSLYPLQPTAGDALVFLGRIHPDKGVHLAIEVAQKSGLPLLIAGIIQDKTYFREQVEPHIGRDQIQYLGAVDNAGKNELFARAKALLHLNTIPERFGLVLAEANAAGVPVVAMDLGSCREVIKDGRTGFLVNNVDEAVACLHRLSKIDRTECRRNVEQRFSVDTMVEGYERVYRKIFQQQADQNS</sequence>
<dbReference type="InterPro" id="IPR001296">
    <property type="entry name" value="Glyco_trans_1"/>
</dbReference>
<gene>
    <name evidence="3" type="ORF">Fuma_03876</name>
</gene>
<keyword evidence="3" id="KW-0328">Glycosyltransferase</keyword>
<evidence type="ECO:0000259" key="1">
    <source>
        <dbReference type="Pfam" id="PF00534"/>
    </source>
</evidence>
<dbReference type="SUPFAM" id="SSF53756">
    <property type="entry name" value="UDP-Glycosyltransferase/glycogen phosphorylase"/>
    <property type="match status" value="1"/>
</dbReference>
<evidence type="ECO:0000313" key="3">
    <source>
        <dbReference type="EMBL" id="APZ94251.1"/>
    </source>
</evidence>
<evidence type="ECO:0000313" key="4">
    <source>
        <dbReference type="Proteomes" id="UP000187735"/>
    </source>
</evidence>
<keyword evidence="3" id="KW-0808">Transferase</keyword>
<dbReference type="InterPro" id="IPR028098">
    <property type="entry name" value="Glyco_trans_4-like_N"/>
</dbReference>
<dbReference type="Proteomes" id="UP000187735">
    <property type="component" value="Chromosome"/>
</dbReference>
<dbReference type="STRING" id="1891926.Fuma_03876"/>
<dbReference type="Pfam" id="PF00534">
    <property type="entry name" value="Glycos_transf_1"/>
    <property type="match status" value="1"/>
</dbReference>
<dbReference type="GO" id="GO:0004373">
    <property type="term" value="F:alpha-1,4-glucan glucosyltransferase (UDP-glucose donor) activity"/>
    <property type="evidence" value="ECO:0007669"/>
    <property type="project" value="UniProtKB-EC"/>
</dbReference>
<keyword evidence="4" id="KW-1185">Reference proteome</keyword>
<dbReference type="Gene3D" id="3.40.50.2000">
    <property type="entry name" value="Glycogen Phosphorylase B"/>
    <property type="match status" value="2"/>
</dbReference>
<protein>
    <submittedName>
        <fullName evidence="3">Glycogen synthase</fullName>
        <ecNumber evidence="3">2.4.1.11</ecNumber>
    </submittedName>
</protein>
<dbReference type="RefSeq" id="WP_077025588.1">
    <property type="nucleotide sequence ID" value="NZ_CP017641.1"/>
</dbReference>
<dbReference type="EC" id="2.4.1.11" evidence="3"/>
<evidence type="ECO:0000259" key="2">
    <source>
        <dbReference type="Pfam" id="PF13439"/>
    </source>
</evidence>
<feature type="domain" description="Glycosyl transferase family 1" evidence="1">
    <location>
        <begin position="177"/>
        <end position="302"/>
    </location>
</feature>
<accession>A0A1P8WJL3</accession>
<feature type="domain" description="Glycosyltransferase subfamily 4-like N-terminal" evidence="2">
    <location>
        <begin position="29"/>
        <end position="127"/>
    </location>
</feature>
<dbReference type="PANTHER" id="PTHR12526:SF595">
    <property type="entry name" value="BLL5217 PROTEIN"/>
    <property type="match status" value="1"/>
</dbReference>
<reference evidence="3 4" key="1">
    <citation type="journal article" date="2016" name="Front. Microbiol.">
        <title>Fuerstia marisgermanicae gen. nov., sp. nov., an Unusual Member of the Phylum Planctomycetes from the German Wadden Sea.</title>
        <authorList>
            <person name="Kohn T."/>
            <person name="Heuer A."/>
            <person name="Jogler M."/>
            <person name="Vollmers J."/>
            <person name="Boedeker C."/>
            <person name="Bunk B."/>
            <person name="Rast P."/>
            <person name="Borchert D."/>
            <person name="Glockner I."/>
            <person name="Freese H.M."/>
            <person name="Klenk H.P."/>
            <person name="Overmann J."/>
            <person name="Kaster A.K."/>
            <person name="Rohde M."/>
            <person name="Wiegand S."/>
            <person name="Jogler C."/>
        </authorList>
    </citation>
    <scope>NUCLEOTIDE SEQUENCE [LARGE SCALE GENOMIC DNA]</scope>
    <source>
        <strain evidence="3 4">NH11</strain>
    </source>
</reference>
<organism evidence="3 4">
    <name type="scientific">Fuerstiella marisgermanici</name>
    <dbReference type="NCBI Taxonomy" id="1891926"/>
    <lineage>
        <taxon>Bacteria</taxon>
        <taxon>Pseudomonadati</taxon>
        <taxon>Planctomycetota</taxon>
        <taxon>Planctomycetia</taxon>
        <taxon>Planctomycetales</taxon>
        <taxon>Planctomycetaceae</taxon>
        <taxon>Fuerstiella</taxon>
    </lineage>
</organism>
<dbReference type="Pfam" id="PF13439">
    <property type="entry name" value="Glyco_transf_4"/>
    <property type="match status" value="1"/>
</dbReference>
<dbReference type="CDD" id="cd03802">
    <property type="entry name" value="GT4_AviGT4-like"/>
    <property type="match status" value="1"/>
</dbReference>